<keyword evidence="14" id="KW-0137">Centromere</keyword>
<gene>
    <name evidence="18" type="ORF">BABINDRAFT_7635</name>
</gene>
<keyword evidence="6" id="KW-0158">Chromosome</keyword>
<evidence type="ECO:0000256" key="14">
    <source>
        <dbReference type="ARBA" id="ARBA00023328"/>
    </source>
</evidence>
<keyword evidence="7" id="KW-0963">Cytoplasm</keyword>
<evidence type="ECO:0000256" key="3">
    <source>
        <dbReference type="ARBA" id="ARBA00004629"/>
    </source>
</evidence>
<dbReference type="RefSeq" id="XP_018985488.1">
    <property type="nucleotide sequence ID" value="XM_019132654.1"/>
</dbReference>
<sequence>MSFDALSSCITTLQSSAHLLQNSLDVLDGTTHDMLRLSAVLNKKTFFQVKPQCDIDDIKKNLSAEITPKISTTLAKLENELSRLQRKKINLINKADLQQIRIENLSSYKSAKKPSKVVKGSDLQVSRLKFLQNKKDRLKYSLNRLTRRSPNPDGNS</sequence>
<evidence type="ECO:0000313" key="18">
    <source>
        <dbReference type="EMBL" id="ODQ80160.1"/>
    </source>
</evidence>
<evidence type="ECO:0000256" key="9">
    <source>
        <dbReference type="ARBA" id="ARBA00022776"/>
    </source>
</evidence>
<evidence type="ECO:0000256" key="2">
    <source>
        <dbReference type="ARBA" id="ARBA00004186"/>
    </source>
</evidence>
<dbReference type="GO" id="GO:0008608">
    <property type="term" value="P:attachment of spindle microtubules to kinetochore"/>
    <property type="evidence" value="ECO:0007669"/>
    <property type="project" value="InterPro"/>
</dbReference>
<dbReference type="GeneID" id="30150507"/>
<accession>A0A1E3QR83</accession>
<evidence type="ECO:0000256" key="13">
    <source>
        <dbReference type="ARBA" id="ARBA00023242"/>
    </source>
</evidence>
<keyword evidence="12" id="KW-0206">Cytoskeleton</keyword>
<evidence type="ECO:0000256" key="1">
    <source>
        <dbReference type="ARBA" id="ARBA00004123"/>
    </source>
</evidence>
<evidence type="ECO:0000313" key="19">
    <source>
        <dbReference type="Proteomes" id="UP000094336"/>
    </source>
</evidence>
<dbReference type="Pfam" id="PF08287">
    <property type="entry name" value="DASH_Spc19"/>
    <property type="match status" value="1"/>
</dbReference>
<keyword evidence="9" id="KW-0132">Cell division</keyword>
<comment type="subunit">
    <text evidence="16">Component of the DASH complex consisting of ASK1, DAD1, DAD2, DAD3, DAD4, DAM1, DUO1, HSK3, SPC19 and SPC34, with a stoichiometry of one copy of each subunit per complex. Multiple DASH complexes oligomerize to form a ring that encircles spindle microtubules and organizes the rod-like NDC80 complexes of the outer kinetochore. DASH complex oligomerization strengthens microtubule attachments. On cytoplasmic microtubules, DASH complexes appear to form patches instead of rings.</text>
</comment>
<dbReference type="Proteomes" id="UP000094336">
    <property type="component" value="Unassembled WGS sequence"/>
</dbReference>
<evidence type="ECO:0000256" key="7">
    <source>
        <dbReference type="ARBA" id="ARBA00022490"/>
    </source>
</evidence>
<comment type="similarity">
    <text evidence="4">Belongs to the DASH complex SPC19 family.</text>
</comment>
<dbReference type="InterPro" id="IPR013251">
    <property type="entry name" value="DASH_Spc19"/>
</dbReference>
<evidence type="ECO:0000256" key="4">
    <source>
        <dbReference type="ARBA" id="ARBA00008952"/>
    </source>
</evidence>
<dbReference type="PANTHER" id="PTHR28262:SF1">
    <property type="entry name" value="DASH COMPLEX SUBUNIT SPC19"/>
    <property type="match status" value="1"/>
</dbReference>
<evidence type="ECO:0000256" key="5">
    <source>
        <dbReference type="ARBA" id="ARBA00016329"/>
    </source>
</evidence>
<keyword evidence="9" id="KW-0131">Cell cycle</keyword>
<keyword evidence="13" id="KW-0539">Nucleus</keyword>
<dbReference type="PANTHER" id="PTHR28262">
    <property type="entry name" value="DASH COMPLEX SUBUNIT SPC19"/>
    <property type="match status" value="1"/>
</dbReference>
<evidence type="ECO:0000256" key="8">
    <source>
        <dbReference type="ARBA" id="ARBA00022701"/>
    </source>
</evidence>
<comment type="subcellular location">
    <subcellularLocation>
        <location evidence="3">Chromosome</location>
        <location evidence="3">Centromere</location>
        <location evidence="3">Kinetochore</location>
    </subcellularLocation>
    <subcellularLocation>
        <location evidence="2">Cytoplasm</location>
        <location evidence="2">Cytoskeleton</location>
        <location evidence="2">Spindle</location>
    </subcellularLocation>
    <subcellularLocation>
        <location evidence="1">Nucleus</location>
    </subcellularLocation>
</comment>
<proteinExistence type="inferred from homology"/>
<dbReference type="EMBL" id="KV454430">
    <property type="protein sequence ID" value="ODQ80160.1"/>
    <property type="molecule type" value="Genomic_DNA"/>
</dbReference>
<keyword evidence="9" id="KW-0498">Mitosis</keyword>
<dbReference type="OrthoDB" id="3361333at2759"/>
<evidence type="ECO:0000256" key="15">
    <source>
        <dbReference type="ARBA" id="ARBA00032583"/>
    </source>
</evidence>
<reference evidence="19" key="1">
    <citation type="submission" date="2016-05" db="EMBL/GenBank/DDBJ databases">
        <title>Comparative genomics of biotechnologically important yeasts.</title>
        <authorList>
            <consortium name="DOE Joint Genome Institute"/>
            <person name="Riley R."/>
            <person name="Haridas S."/>
            <person name="Wolfe K.H."/>
            <person name="Lopes M.R."/>
            <person name="Hittinger C.T."/>
            <person name="Goker M."/>
            <person name="Salamov A."/>
            <person name="Wisecaver J."/>
            <person name="Long T.M."/>
            <person name="Aerts A.L."/>
            <person name="Barry K."/>
            <person name="Choi C."/>
            <person name="Clum A."/>
            <person name="Coughlan A.Y."/>
            <person name="Deshpande S."/>
            <person name="Douglass A.P."/>
            <person name="Hanson S.J."/>
            <person name="Klenk H.-P."/>
            <person name="Labutti K."/>
            <person name="Lapidus A."/>
            <person name="Lindquist E."/>
            <person name="Lipzen A."/>
            <person name="Meier-Kolthoff J.P."/>
            <person name="Ohm R.A."/>
            <person name="Otillar R.P."/>
            <person name="Pangilinan J."/>
            <person name="Peng Y."/>
            <person name="Rokas A."/>
            <person name="Rosa C.A."/>
            <person name="Scheuner C."/>
            <person name="Sibirny A.A."/>
            <person name="Slot J.C."/>
            <person name="Stielow J.B."/>
            <person name="Sun H."/>
            <person name="Kurtzman C.P."/>
            <person name="Blackwell M."/>
            <person name="Grigoriev I.V."/>
            <person name="Jeffries T.W."/>
        </authorList>
    </citation>
    <scope>NUCLEOTIDE SEQUENCE [LARGE SCALE GENOMIC DNA]</scope>
    <source>
        <strain evidence="19">NRRL Y-12698</strain>
    </source>
</reference>
<evidence type="ECO:0000256" key="6">
    <source>
        <dbReference type="ARBA" id="ARBA00022454"/>
    </source>
</evidence>
<evidence type="ECO:0000256" key="17">
    <source>
        <dbReference type="SAM" id="Coils"/>
    </source>
</evidence>
<dbReference type="GO" id="GO:0005876">
    <property type="term" value="C:spindle microtubule"/>
    <property type="evidence" value="ECO:0007669"/>
    <property type="project" value="InterPro"/>
</dbReference>
<name>A0A1E3QR83_9ASCO</name>
<evidence type="ECO:0000256" key="11">
    <source>
        <dbReference type="ARBA" id="ARBA00022838"/>
    </source>
</evidence>
<keyword evidence="8" id="KW-0493">Microtubule</keyword>
<feature type="coiled-coil region" evidence="17">
    <location>
        <begin position="67"/>
        <end position="94"/>
    </location>
</feature>
<protein>
    <recommendedName>
        <fullName evidence="5">DASH complex subunit SPC19</fullName>
    </recommendedName>
    <alternativeName>
        <fullName evidence="15">Outer kinetochore protein SPC19</fullName>
    </alternativeName>
</protein>
<evidence type="ECO:0000256" key="16">
    <source>
        <dbReference type="ARBA" id="ARBA00046633"/>
    </source>
</evidence>
<organism evidence="18 19">
    <name type="scientific">Babjeviella inositovora NRRL Y-12698</name>
    <dbReference type="NCBI Taxonomy" id="984486"/>
    <lineage>
        <taxon>Eukaryota</taxon>
        <taxon>Fungi</taxon>
        <taxon>Dikarya</taxon>
        <taxon>Ascomycota</taxon>
        <taxon>Saccharomycotina</taxon>
        <taxon>Pichiomycetes</taxon>
        <taxon>Serinales incertae sedis</taxon>
        <taxon>Babjeviella</taxon>
    </lineage>
</organism>
<evidence type="ECO:0000256" key="10">
    <source>
        <dbReference type="ARBA" id="ARBA00022829"/>
    </source>
</evidence>
<dbReference type="STRING" id="984486.A0A1E3QR83"/>
<dbReference type="GO" id="GO:0042729">
    <property type="term" value="C:DASH complex"/>
    <property type="evidence" value="ECO:0007669"/>
    <property type="project" value="InterPro"/>
</dbReference>
<keyword evidence="10" id="KW-0159">Chromosome partition</keyword>
<keyword evidence="17" id="KW-0175">Coiled coil</keyword>
<keyword evidence="19" id="KW-1185">Reference proteome</keyword>
<evidence type="ECO:0000256" key="12">
    <source>
        <dbReference type="ARBA" id="ARBA00023212"/>
    </source>
</evidence>
<keyword evidence="11" id="KW-0995">Kinetochore</keyword>
<dbReference type="AlphaFoldDB" id="A0A1E3QR83"/>